<evidence type="ECO:0000313" key="3">
    <source>
        <dbReference type="Proteomes" id="UP001210380"/>
    </source>
</evidence>
<protein>
    <submittedName>
        <fullName evidence="2">Uncharacterized protein</fullName>
    </submittedName>
</protein>
<reference evidence="2 3" key="1">
    <citation type="submission" date="2022-11" db="EMBL/GenBank/DDBJ databases">
        <title>Draft genome sequence of Saccharopolyspora sp. WRP15-2 isolated from rhizosphere soils of wild rice in Thailand.</title>
        <authorList>
            <person name="Duangmal K."/>
            <person name="Kammanee S."/>
            <person name="Muangham S."/>
        </authorList>
    </citation>
    <scope>NUCLEOTIDE SEQUENCE [LARGE SCALE GENOMIC DNA]</scope>
    <source>
        <strain evidence="2 3">WRP15-2</strain>
    </source>
</reference>
<dbReference type="EMBL" id="JAQGLA010000055">
    <property type="protein sequence ID" value="MDA3628893.1"/>
    <property type="molecule type" value="Genomic_DNA"/>
</dbReference>
<organism evidence="2 3">
    <name type="scientific">Saccharopolyspora oryzae</name>
    <dbReference type="NCBI Taxonomy" id="2997343"/>
    <lineage>
        <taxon>Bacteria</taxon>
        <taxon>Bacillati</taxon>
        <taxon>Actinomycetota</taxon>
        <taxon>Actinomycetes</taxon>
        <taxon>Pseudonocardiales</taxon>
        <taxon>Pseudonocardiaceae</taxon>
        <taxon>Saccharopolyspora</taxon>
    </lineage>
</organism>
<keyword evidence="3" id="KW-1185">Reference proteome</keyword>
<feature type="chain" id="PRO_5046429577" evidence="1">
    <location>
        <begin position="28"/>
        <end position="275"/>
    </location>
</feature>
<gene>
    <name evidence="2" type="ORF">OU415_25900</name>
</gene>
<evidence type="ECO:0000256" key="1">
    <source>
        <dbReference type="SAM" id="SignalP"/>
    </source>
</evidence>
<accession>A0ABT4V4Z2</accession>
<name>A0ABT4V4Z2_9PSEU</name>
<sequence length="275" mass="30370">MAVCVRLVTLLLAFVLAALPIPASAQASTGRHCASTLDCTAAELEAMPLTERLAFVRAVQDRVSAEYIPGFRHWRNIEGIIGFFIEKGFGERGSWVSHVDAGILEGIERGTAMALGVSDDDGGNPGSHLWADYLRRMQRGELTDRWTHDPAWGNAEQASTEHGVRLAEANGARPTRVDWQIYQFSEFYRWMLRNPQSALLMLNENLGQTTGIPLAPVDFLRWFTDVTTPVPTHRGAHVAHDLALPSPVGAPISILQLFLAYAPELTRAYQEDTAH</sequence>
<feature type="signal peptide" evidence="1">
    <location>
        <begin position="1"/>
        <end position="27"/>
    </location>
</feature>
<comment type="caution">
    <text evidence="2">The sequence shown here is derived from an EMBL/GenBank/DDBJ whole genome shotgun (WGS) entry which is preliminary data.</text>
</comment>
<evidence type="ECO:0000313" key="2">
    <source>
        <dbReference type="EMBL" id="MDA3628893.1"/>
    </source>
</evidence>
<keyword evidence="1" id="KW-0732">Signal</keyword>
<dbReference type="Proteomes" id="UP001210380">
    <property type="component" value="Unassembled WGS sequence"/>
</dbReference>
<dbReference type="RefSeq" id="WP_270951825.1">
    <property type="nucleotide sequence ID" value="NZ_JAQGLA010000055.1"/>
</dbReference>
<proteinExistence type="predicted"/>